<comment type="function">
    <text evidence="8">Involved in the fatty acid remodeling steps of GPI-anchor maturation where the unsaturated acyl chain at sn-2 of inositol phosphate is replaced by a saturated stearoyl chain. May catalyze the first step of the fatty acid remodeling, by removing the unsaturated acyl chain at sn-2 of inositol phosphate, generating a lyso-GPI intermediate. The fatty acid remodeling steps is critical for the integration of GPI-APs into lipid rafts.</text>
</comment>
<keyword evidence="4 9" id="KW-0812">Transmembrane</keyword>
<proteinExistence type="inferred from homology"/>
<feature type="non-terminal residue" evidence="10">
    <location>
        <position position="269"/>
    </location>
</feature>
<dbReference type="EMBL" id="VZSH01000391">
    <property type="protein sequence ID" value="NWY07336.1"/>
    <property type="molecule type" value="Genomic_DNA"/>
</dbReference>
<name>A0A7K7BFT2_9AVES</name>
<keyword evidence="5" id="KW-0732">Signal</keyword>
<dbReference type="Pfam" id="PF04080">
    <property type="entry name" value="Per1"/>
    <property type="match status" value="1"/>
</dbReference>
<evidence type="ECO:0000256" key="4">
    <source>
        <dbReference type="ARBA" id="ARBA00022692"/>
    </source>
</evidence>
<dbReference type="GO" id="GO:0016788">
    <property type="term" value="F:hydrolase activity, acting on ester bonds"/>
    <property type="evidence" value="ECO:0007669"/>
    <property type="project" value="TreeGrafter"/>
</dbReference>
<comment type="caution">
    <text evidence="9">Lacks conserved residue(s) required for the propagation of feature annotation.</text>
</comment>
<sequence>GWTCRDECRYECMWLTVRLYAQGGYQVPQFHGKWPFSRFLFVQEPASAFASLLNGLASLVMLLRYRASVPPASPMYRTCVTSAAVSLNAWFWSTVFHTKDTALTEKLDYFCASAVLLHSTYLCCVRTLGLRRPALVSACRALLLLLLAAHVSYLSLVRFDYGYNMMANVAVGEAGHAVGMGASHPIPSHPGAPIPSHPGAAGHACAAAVLPLQALALLELLDFPPLLWVLDAHAVWHLGTIPLNVLFYSFLLDDSLYLLRANSEPLKAD</sequence>
<keyword evidence="7 9" id="KW-0472">Membrane</keyword>
<evidence type="ECO:0000256" key="9">
    <source>
        <dbReference type="RuleBase" id="RU365066"/>
    </source>
</evidence>
<comment type="caution">
    <text evidence="10">The sequence shown here is derived from an EMBL/GenBank/DDBJ whole genome shotgun (WGS) entry which is preliminary data.</text>
</comment>
<gene>
    <name evidence="10" type="primary">Pgap3</name>
    <name evidence="10" type="ORF">NOTORN_R14148</name>
</gene>
<evidence type="ECO:0000256" key="1">
    <source>
        <dbReference type="ARBA" id="ARBA00004127"/>
    </source>
</evidence>
<reference evidence="10 11" key="1">
    <citation type="submission" date="2019-09" db="EMBL/GenBank/DDBJ databases">
        <title>Bird 10,000 Genomes (B10K) Project - Family phase.</title>
        <authorList>
            <person name="Zhang G."/>
        </authorList>
    </citation>
    <scope>NUCLEOTIDE SEQUENCE [LARGE SCALE GENOMIC DNA]</scope>
    <source>
        <strain evidence="10">B10K-MSB-03</strain>
    </source>
</reference>
<keyword evidence="3 9" id="KW-0337">GPI-anchor biosynthesis</keyword>
<evidence type="ECO:0000256" key="3">
    <source>
        <dbReference type="ARBA" id="ARBA00022502"/>
    </source>
</evidence>
<evidence type="ECO:0000313" key="10">
    <source>
        <dbReference type="EMBL" id="NWY07336.1"/>
    </source>
</evidence>
<protein>
    <recommendedName>
        <fullName evidence="9">Post-GPI attachment to proteins factor 3</fullName>
    </recommendedName>
</protein>
<organism evidence="10 11">
    <name type="scientific">Nothoprocta ornata</name>
    <dbReference type="NCBI Taxonomy" id="83376"/>
    <lineage>
        <taxon>Eukaryota</taxon>
        <taxon>Metazoa</taxon>
        <taxon>Chordata</taxon>
        <taxon>Craniata</taxon>
        <taxon>Vertebrata</taxon>
        <taxon>Euteleostomi</taxon>
        <taxon>Archelosauria</taxon>
        <taxon>Archosauria</taxon>
        <taxon>Dinosauria</taxon>
        <taxon>Saurischia</taxon>
        <taxon>Theropoda</taxon>
        <taxon>Coelurosauria</taxon>
        <taxon>Aves</taxon>
        <taxon>Palaeognathae</taxon>
        <taxon>Tinamiformes</taxon>
        <taxon>Tinamidae</taxon>
        <taxon>Nothoprocta</taxon>
    </lineage>
</organism>
<evidence type="ECO:0000256" key="2">
    <source>
        <dbReference type="ARBA" id="ARBA00006387"/>
    </source>
</evidence>
<dbReference type="PANTHER" id="PTHR13148">
    <property type="entry name" value="PER1-RELATED"/>
    <property type="match status" value="1"/>
</dbReference>
<dbReference type="GO" id="GO:0006506">
    <property type="term" value="P:GPI anchor biosynthetic process"/>
    <property type="evidence" value="ECO:0007669"/>
    <property type="project" value="UniProtKB-KW"/>
</dbReference>
<feature type="transmembrane region" description="Helical" evidence="9">
    <location>
        <begin position="234"/>
        <end position="252"/>
    </location>
</feature>
<dbReference type="AlphaFoldDB" id="A0A7K7BFT2"/>
<dbReference type="Proteomes" id="UP000531938">
    <property type="component" value="Unassembled WGS sequence"/>
</dbReference>
<comment type="subcellular location">
    <subcellularLocation>
        <location evidence="1">Endomembrane system</location>
        <topology evidence="1">Multi-pass membrane protein</topology>
    </subcellularLocation>
    <subcellularLocation>
        <location evidence="9">Golgi apparatus membrane</location>
        <topology evidence="9">Multi-pass membrane protein</topology>
    </subcellularLocation>
</comment>
<keyword evidence="9" id="KW-0333">Golgi apparatus</keyword>
<dbReference type="GO" id="GO:0005789">
    <property type="term" value="C:endoplasmic reticulum membrane"/>
    <property type="evidence" value="ECO:0007669"/>
    <property type="project" value="TreeGrafter"/>
</dbReference>
<dbReference type="PANTHER" id="PTHR13148:SF0">
    <property type="entry name" value="POST-GPI ATTACHMENT TO PROTEINS FACTOR 3"/>
    <property type="match status" value="1"/>
</dbReference>
<keyword evidence="6 9" id="KW-1133">Transmembrane helix</keyword>
<evidence type="ECO:0000256" key="8">
    <source>
        <dbReference type="ARBA" id="ARBA00093305"/>
    </source>
</evidence>
<dbReference type="InterPro" id="IPR007217">
    <property type="entry name" value="Per1-like"/>
</dbReference>
<comment type="function">
    <text evidence="9">Involved in the lipid remodeling steps of GPI-anchor maturation.</text>
</comment>
<dbReference type="GO" id="GO:0000139">
    <property type="term" value="C:Golgi membrane"/>
    <property type="evidence" value="ECO:0007669"/>
    <property type="project" value="UniProtKB-SubCell"/>
</dbReference>
<evidence type="ECO:0000256" key="6">
    <source>
        <dbReference type="ARBA" id="ARBA00022989"/>
    </source>
</evidence>
<feature type="transmembrane region" description="Helical" evidence="9">
    <location>
        <begin position="141"/>
        <end position="159"/>
    </location>
</feature>
<comment type="similarity">
    <text evidence="2 9">Belongs to the PGAP3 family.</text>
</comment>
<evidence type="ECO:0000256" key="7">
    <source>
        <dbReference type="ARBA" id="ARBA00023136"/>
    </source>
</evidence>
<feature type="non-terminal residue" evidence="10">
    <location>
        <position position="1"/>
    </location>
</feature>
<keyword evidence="11" id="KW-1185">Reference proteome</keyword>
<evidence type="ECO:0000313" key="11">
    <source>
        <dbReference type="Proteomes" id="UP000531938"/>
    </source>
</evidence>
<evidence type="ECO:0000256" key="5">
    <source>
        <dbReference type="ARBA" id="ARBA00022729"/>
    </source>
</evidence>
<accession>A0A7K7BFT2</accession>